<feature type="domain" description="Calcineurin-like phosphoesterase" evidence="5">
    <location>
        <begin position="16"/>
        <end position="202"/>
    </location>
</feature>
<dbReference type="AlphaFoldDB" id="A0A078LTV9"/>
<accession>A0A078LTV9</accession>
<comment type="similarity">
    <text evidence="4">Belongs to the cyclic nucleotide phosphodiesterase class-III family.</text>
</comment>
<gene>
    <name evidence="6" type="ORF">BN1079_01932</name>
</gene>
<dbReference type="OrthoDB" id="9784378at2"/>
<evidence type="ECO:0000256" key="2">
    <source>
        <dbReference type="ARBA" id="ARBA00022801"/>
    </source>
</evidence>
<dbReference type="CDD" id="cd07402">
    <property type="entry name" value="MPP_GpdQ"/>
    <property type="match status" value="1"/>
</dbReference>
<name>A0A078LTV9_9PSED</name>
<dbReference type="NCBIfam" id="NF008359">
    <property type="entry name" value="PRK11148.1"/>
    <property type="match status" value="1"/>
</dbReference>
<keyword evidence="1" id="KW-0479">Metal-binding</keyword>
<protein>
    <submittedName>
        <fullName evidence="6">Ser/Thr protein phosphatase</fullName>
    </submittedName>
</protein>
<dbReference type="GO" id="GO:0046872">
    <property type="term" value="F:metal ion binding"/>
    <property type="evidence" value="ECO:0007669"/>
    <property type="project" value="UniProtKB-KW"/>
</dbReference>
<dbReference type="RefSeq" id="WP_037023906.1">
    <property type="nucleotide sequence ID" value="NZ_CCSF01000001.1"/>
</dbReference>
<organism evidence="6 7">
    <name type="scientific">Pseudomonas saudiphocaensis</name>
    <dbReference type="NCBI Taxonomy" id="1499686"/>
    <lineage>
        <taxon>Bacteria</taxon>
        <taxon>Pseudomonadati</taxon>
        <taxon>Pseudomonadota</taxon>
        <taxon>Gammaproteobacteria</taxon>
        <taxon>Pseudomonadales</taxon>
        <taxon>Pseudomonadaceae</taxon>
        <taxon>Pseudomonas</taxon>
    </lineage>
</organism>
<dbReference type="InterPro" id="IPR029052">
    <property type="entry name" value="Metallo-depent_PP-like"/>
</dbReference>
<dbReference type="eggNOG" id="COG1409">
    <property type="taxonomic scope" value="Bacteria"/>
</dbReference>
<keyword evidence="3" id="KW-0408">Iron</keyword>
<dbReference type="GO" id="GO:0004112">
    <property type="term" value="F:cyclic-nucleotide phosphodiesterase activity"/>
    <property type="evidence" value="ECO:0007669"/>
    <property type="project" value="InterPro"/>
</dbReference>
<dbReference type="PANTHER" id="PTHR42988:SF2">
    <property type="entry name" value="CYCLIC NUCLEOTIDE PHOSPHODIESTERASE CBUA0032-RELATED"/>
    <property type="match status" value="1"/>
</dbReference>
<evidence type="ECO:0000256" key="3">
    <source>
        <dbReference type="ARBA" id="ARBA00023004"/>
    </source>
</evidence>
<proteinExistence type="inferred from homology"/>
<dbReference type="HOGENOM" id="CLU_070320_0_0_6"/>
<sequence length="271" mass="29993">MPVQSLTAKTDSVLLVQLTDSHLFAEASDRLLGMDTAEGLQRVVERVLDEQPRVDLILATGDLSQDGSTASYELFRTLCEPIQAPARWCPGNHDELAAMQQVTQGSELMAPVLDIGAWRVVMLDTLVPGSVFGMLSSEQLELLERALQEAPDRHHLICLHHHPVSIGSQWMDQIGLHNSEALFKVLDRHPNVRALLWGHIHQEFDGQRNGVRLLASPSTGVQFAAGSEKFQVDTLAPGYRWLRLHTDGQLETGVSRVEGVDFGVDYSIEGY</sequence>
<reference evidence="6 7" key="1">
    <citation type="submission" date="2014-07" db="EMBL/GenBank/DDBJ databases">
        <authorList>
            <person name="Urmite Genomes Urmite Genomes"/>
        </authorList>
    </citation>
    <scope>NUCLEOTIDE SEQUENCE [LARGE SCALE GENOMIC DNA]</scope>
    <source>
        <strain evidence="6 7">20_BN</strain>
    </source>
</reference>
<dbReference type="InterPro" id="IPR026575">
    <property type="entry name" value="GpdQ/CpdA-like"/>
</dbReference>
<dbReference type="PANTHER" id="PTHR42988">
    <property type="entry name" value="PHOSPHOHYDROLASE"/>
    <property type="match status" value="1"/>
</dbReference>
<evidence type="ECO:0000313" key="6">
    <source>
        <dbReference type="EMBL" id="CDZ94609.1"/>
    </source>
</evidence>
<evidence type="ECO:0000313" key="7">
    <source>
        <dbReference type="Proteomes" id="UP000053902"/>
    </source>
</evidence>
<evidence type="ECO:0000259" key="5">
    <source>
        <dbReference type="Pfam" id="PF00149"/>
    </source>
</evidence>
<evidence type="ECO:0000256" key="1">
    <source>
        <dbReference type="ARBA" id="ARBA00022723"/>
    </source>
</evidence>
<keyword evidence="7" id="KW-1185">Reference proteome</keyword>
<dbReference type="STRING" id="1499686.BN1079_01932"/>
<dbReference type="Proteomes" id="UP000053902">
    <property type="component" value="Unassembled WGS sequence"/>
</dbReference>
<dbReference type="EMBL" id="CCSF01000001">
    <property type="protein sequence ID" value="CDZ94609.1"/>
    <property type="molecule type" value="Genomic_DNA"/>
</dbReference>
<evidence type="ECO:0000256" key="4">
    <source>
        <dbReference type="ARBA" id="ARBA00025742"/>
    </source>
</evidence>
<dbReference type="InterPro" id="IPR004843">
    <property type="entry name" value="Calcineurin-like_PHP"/>
</dbReference>
<dbReference type="SUPFAM" id="SSF56300">
    <property type="entry name" value="Metallo-dependent phosphatases"/>
    <property type="match status" value="1"/>
</dbReference>
<dbReference type="Gene3D" id="3.60.21.10">
    <property type="match status" value="1"/>
</dbReference>
<dbReference type="InterPro" id="IPR050884">
    <property type="entry name" value="CNP_phosphodiesterase-III"/>
</dbReference>
<dbReference type="Pfam" id="PF00149">
    <property type="entry name" value="Metallophos"/>
    <property type="match status" value="1"/>
</dbReference>
<keyword evidence="2" id="KW-0378">Hydrolase</keyword>